<dbReference type="GO" id="GO:0050518">
    <property type="term" value="F:2-C-methyl-D-erythritol 4-phosphate cytidylyltransferase activity"/>
    <property type="evidence" value="ECO:0007669"/>
    <property type="project" value="UniProtKB-UniRule"/>
</dbReference>
<dbReference type="GO" id="GO:0019288">
    <property type="term" value="P:isopentenyl diphosphate biosynthetic process, methylerythritol 4-phosphate pathway"/>
    <property type="evidence" value="ECO:0007669"/>
    <property type="project" value="UniProtKB-UniRule"/>
</dbReference>
<dbReference type="Gene3D" id="3.90.550.10">
    <property type="entry name" value="Spore Coat Polysaccharide Biosynthesis Protein SpsA, Chain A"/>
    <property type="match status" value="1"/>
</dbReference>
<dbReference type="STRING" id="1122142.SAMN02910414_00849"/>
<evidence type="ECO:0000313" key="5">
    <source>
        <dbReference type="EMBL" id="SDY13763.1"/>
    </source>
</evidence>
<evidence type="ECO:0000313" key="6">
    <source>
        <dbReference type="Proteomes" id="UP000183918"/>
    </source>
</evidence>
<name>A0A1H3HDV3_9FIRM</name>
<comment type="pathway">
    <text evidence="4">Isoprenoid biosynthesis; isopentenyl diphosphate biosynthesis via DXP pathway; isopentenyl diphosphate from 1-deoxy-D-xylulose 5-phosphate: step 2/6.</text>
</comment>
<dbReference type="UniPathway" id="UPA00056">
    <property type="reaction ID" value="UER00093"/>
</dbReference>
<evidence type="ECO:0000256" key="2">
    <source>
        <dbReference type="ARBA" id="ARBA00022695"/>
    </source>
</evidence>
<proteinExistence type="inferred from homology"/>
<comment type="similarity">
    <text evidence="4">Belongs to the IspD/TarI cytidylyltransferase family. IspD subfamily.</text>
</comment>
<dbReference type="PANTHER" id="PTHR32125">
    <property type="entry name" value="2-C-METHYL-D-ERYTHRITOL 4-PHOSPHATE CYTIDYLYLTRANSFERASE, CHLOROPLASTIC"/>
    <property type="match status" value="1"/>
</dbReference>
<dbReference type="InterPro" id="IPR034683">
    <property type="entry name" value="IspD/TarI"/>
</dbReference>
<gene>
    <name evidence="4" type="primary">ispD</name>
    <name evidence="5" type="ORF">SAMN02910414_00849</name>
</gene>
<evidence type="ECO:0000256" key="3">
    <source>
        <dbReference type="ARBA" id="ARBA00023229"/>
    </source>
</evidence>
<dbReference type="OrthoDB" id="9806837at2"/>
<dbReference type="SUPFAM" id="SSF53448">
    <property type="entry name" value="Nucleotide-diphospho-sugar transferases"/>
    <property type="match status" value="1"/>
</dbReference>
<dbReference type="EC" id="2.7.7.60" evidence="4"/>
<organism evidence="5 6">
    <name type="scientific">Lachnobacterium bovis DSM 14045</name>
    <dbReference type="NCBI Taxonomy" id="1122142"/>
    <lineage>
        <taxon>Bacteria</taxon>
        <taxon>Bacillati</taxon>
        <taxon>Bacillota</taxon>
        <taxon>Clostridia</taxon>
        <taxon>Lachnospirales</taxon>
        <taxon>Lachnospiraceae</taxon>
        <taxon>Lachnobacterium</taxon>
    </lineage>
</organism>
<dbReference type="RefSeq" id="WP_074716409.1">
    <property type="nucleotide sequence ID" value="NZ_FNPG01000008.1"/>
</dbReference>
<keyword evidence="6" id="KW-1185">Reference proteome</keyword>
<comment type="function">
    <text evidence="4">Catalyzes the formation of 4-diphosphocytidyl-2-C-methyl-D-erythritol from CTP and 2-C-methyl-D-erythritol 4-phosphate (MEP).</text>
</comment>
<dbReference type="AlphaFoldDB" id="A0A1H3HDV3"/>
<dbReference type="PANTHER" id="PTHR32125:SF4">
    <property type="entry name" value="2-C-METHYL-D-ERYTHRITOL 4-PHOSPHATE CYTIDYLYLTRANSFERASE, CHLOROPLASTIC"/>
    <property type="match status" value="1"/>
</dbReference>
<feature type="site" description="Positions MEP for the nucleophilic attack" evidence="4">
    <location>
        <position position="226"/>
    </location>
</feature>
<dbReference type="NCBIfam" id="TIGR00453">
    <property type="entry name" value="ispD"/>
    <property type="match status" value="1"/>
</dbReference>
<dbReference type="InterPro" id="IPR029044">
    <property type="entry name" value="Nucleotide-diphossugar_trans"/>
</dbReference>
<accession>A0A1H3HDV3</accession>
<dbReference type="InterPro" id="IPR050088">
    <property type="entry name" value="IspD/TarI_cytidylyltransf_bact"/>
</dbReference>
<dbReference type="EMBL" id="FNPG01000008">
    <property type="protein sequence ID" value="SDY13763.1"/>
    <property type="molecule type" value="Genomic_DNA"/>
</dbReference>
<dbReference type="CDD" id="cd02516">
    <property type="entry name" value="CDP-ME_synthetase"/>
    <property type="match status" value="1"/>
</dbReference>
<feature type="site" description="Positions MEP for the nucleophilic attack" evidence="4">
    <location>
        <position position="162"/>
    </location>
</feature>
<feature type="site" description="Transition state stabilizer" evidence="4">
    <location>
        <position position="20"/>
    </location>
</feature>
<evidence type="ECO:0000256" key="1">
    <source>
        <dbReference type="ARBA" id="ARBA00022679"/>
    </source>
</evidence>
<keyword evidence="3 4" id="KW-0414">Isoprene biosynthesis</keyword>
<reference evidence="5 6" key="1">
    <citation type="submission" date="2016-10" db="EMBL/GenBank/DDBJ databases">
        <authorList>
            <person name="de Groot N.N."/>
        </authorList>
    </citation>
    <scope>NUCLEOTIDE SEQUENCE [LARGE SCALE GENOMIC DNA]</scope>
    <source>
        <strain evidence="5 6">DSM 14045</strain>
    </source>
</reference>
<sequence length="246" mass="28144">MNNNTITHVAIVLAAGKGSRMKSDIPKQYLKINEKPILYYSLNAFQKNPQISEIILVTRKEDLNYCKEEIIKKYNLEKVKKIVPGGKERYNSVYEAIKTIKVNVGEKIYVHIHDGARPVISQSVINNCISNVIKHDAIVTAVKVKDTIKIVKNGYIESTLDRNALWQIQTPQSFELNMIKSAYENIINKIKENNKNLPTITDDAMILENYNNQRIIISEGDYKNIKVTTPEDMIVTECFLKVIDTE</sequence>
<dbReference type="FunFam" id="3.90.550.10:FF:000003">
    <property type="entry name" value="2-C-methyl-D-erythritol 4-phosphate cytidylyltransferase"/>
    <property type="match status" value="1"/>
</dbReference>
<dbReference type="InterPro" id="IPR001228">
    <property type="entry name" value="IspD"/>
</dbReference>
<evidence type="ECO:0000256" key="4">
    <source>
        <dbReference type="HAMAP-Rule" id="MF_00108"/>
    </source>
</evidence>
<keyword evidence="1 4" id="KW-0808">Transferase</keyword>
<dbReference type="Pfam" id="PF01128">
    <property type="entry name" value="IspD"/>
    <property type="match status" value="1"/>
</dbReference>
<protein>
    <recommendedName>
        <fullName evidence="4">2-C-methyl-D-erythritol 4-phosphate cytidylyltransferase</fullName>
        <ecNumber evidence="4">2.7.7.60</ecNumber>
    </recommendedName>
    <alternativeName>
        <fullName evidence="4">4-diphosphocytidyl-2C-methyl-D-erythritol synthase</fullName>
    </alternativeName>
    <alternativeName>
        <fullName evidence="4">MEP cytidylyltransferase</fullName>
        <shortName evidence="4">MCT</shortName>
    </alternativeName>
</protein>
<keyword evidence="2 4" id="KW-0548">Nucleotidyltransferase</keyword>
<dbReference type="HAMAP" id="MF_00108">
    <property type="entry name" value="IspD"/>
    <property type="match status" value="1"/>
</dbReference>
<comment type="catalytic activity">
    <reaction evidence="4">
        <text>2-C-methyl-D-erythritol 4-phosphate + CTP + H(+) = 4-CDP-2-C-methyl-D-erythritol + diphosphate</text>
        <dbReference type="Rhea" id="RHEA:13429"/>
        <dbReference type="ChEBI" id="CHEBI:15378"/>
        <dbReference type="ChEBI" id="CHEBI:33019"/>
        <dbReference type="ChEBI" id="CHEBI:37563"/>
        <dbReference type="ChEBI" id="CHEBI:57823"/>
        <dbReference type="ChEBI" id="CHEBI:58262"/>
        <dbReference type="EC" id="2.7.7.60"/>
    </reaction>
</comment>
<dbReference type="Proteomes" id="UP000183918">
    <property type="component" value="Unassembled WGS sequence"/>
</dbReference>
<feature type="site" description="Transition state stabilizer" evidence="4">
    <location>
        <position position="27"/>
    </location>
</feature>